<dbReference type="EMBL" id="RAQQ01000014">
    <property type="protein sequence ID" value="RKF25650.1"/>
    <property type="molecule type" value="Genomic_DNA"/>
</dbReference>
<dbReference type="InterPro" id="IPR002575">
    <property type="entry name" value="Aminoglycoside_PTrfase"/>
</dbReference>
<dbReference type="OrthoDB" id="3723194at2"/>
<dbReference type="AlphaFoldDB" id="A0A420EY80"/>
<name>A0A420EY80_9ACTN</name>
<sequence length="291" mass="31612">MTAAMREAADAVGVHPGDARLLGLTNNAVFALPSAGMVIRIARSHRLTNRVYKVVELGRWFEQVDAPTIRLAPNVTQPVRAGTLLASIWSYIPPVAPTPTVEDLGPVLREFHSLGPLPERLPAWDPVGDARSRLADAEELSDSDRQFLLDWCDRLEAPVAALQQRAGSGIIHGDAHVSNLLRNAAGRVVLCDFDATCLGPWQVDLVAVAVGEVRFGQRGAHATLAAAYGYDVTTDPDWPLLRDARELKMIAAAVPRLRSSAGVRAEFAARLHSVRENHQHARWKPFAEIGG</sequence>
<dbReference type="InterPro" id="IPR011009">
    <property type="entry name" value="Kinase-like_dom_sf"/>
</dbReference>
<dbReference type="Gene3D" id="1.10.510.10">
    <property type="entry name" value="Transferase(Phosphotransferase) domain 1"/>
    <property type="match status" value="1"/>
</dbReference>
<gene>
    <name evidence="2" type="ORF">D7I43_19775</name>
</gene>
<dbReference type="SUPFAM" id="SSF56112">
    <property type="entry name" value="Protein kinase-like (PK-like)"/>
    <property type="match status" value="1"/>
</dbReference>
<proteinExistence type="predicted"/>
<protein>
    <submittedName>
        <fullName evidence="2">Aminoglycoside phosphotransferase family protein</fullName>
    </submittedName>
</protein>
<evidence type="ECO:0000313" key="2">
    <source>
        <dbReference type="EMBL" id="RKF25650.1"/>
    </source>
</evidence>
<dbReference type="Pfam" id="PF01636">
    <property type="entry name" value="APH"/>
    <property type="match status" value="1"/>
</dbReference>
<accession>A0A420EY80</accession>
<feature type="domain" description="Aminoglycoside phosphotransferase" evidence="1">
    <location>
        <begin position="26"/>
        <end position="238"/>
    </location>
</feature>
<comment type="caution">
    <text evidence="2">The sequence shown here is derived from an EMBL/GenBank/DDBJ whole genome shotgun (WGS) entry which is preliminary data.</text>
</comment>
<dbReference type="GO" id="GO:0016740">
    <property type="term" value="F:transferase activity"/>
    <property type="evidence" value="ECO:0007669"/>
    <property type="project" value="UniProtKB-KW"/>
</dbReference>
<keyword evidence="2" id="KW-0808">Transferase</keyword>
<dbReference type="RefSeq" id="WP_120330021.1">
    <property type="nucleotide sequence ID" value="NZ_RAQQ01000014.1"/>
</dbReference>
<evidence type="ECO:0000259" key="1">
    <source>
        <dbReference type="Pfam" id="PF01636"/>
    </source>
</evidence>
<evidence type="ECO:0000313" key="3">
    <source>
        <dbReference type="Proteomes" id="UP000285744"/>
    </source>
</evidence>
<organism evidence="2 3">
    <name type="scientific">Micromonospora globbae</name>
    <dbReference type="NCBI Taxonomy" id="1894969"/>
    <lineage>
        <taxon>Bacteria</taxon>
        <taxon>Bacillati</taxon>
        <taxon>Actinomycetota</taxon>
        <taxon>Actinomycetes</taxon>
        <taxon>Micromonosporales</taxon>
        <taxon>Micromonosporaceae</taxon>
        <taxon>Micromonospora</taxon>
    </lineage>
</organism>
<reference evidence="2 3" key="1">
    <citation type="journal article" date="2018" name="Int. J. Syst. Evol. Microbiol.">
        <title>Micromonospora globbae sp. nov., an endophytic actinomycete isolated from roots of Globba winitii C. H. Wright.</title>
        <authorList>
            <person name="Kuncharoen N."/>
            <person name="Pittayakhajonwut P."/>
            <person name="Tanasupawat S."/>
        </authorList>
    </citation>
    <scope>NUCLEOTIDE SEQUENCE [LARGE SCALE GENOMIC DNA]</scope>
    <source>
        <strain evidence="2 3">WPS1-2</strain>
    </source>
</reference>
<dbReference type="Gene3D" id="1.20.58.840">
    <property type="match status" value="1"/>
</dbReference>
<dbReference type="Proteomes" id="UP000285744">
    <property type="component" value="Unassembled WGS sequence"/>
</dbReference>